<feature type="transmembrane region" description="Helical" evidence="1">
    <location>
        <begin position="73"/>
        <end position="93"/>
    </location>
</feature>
<accession>A0A6L8WAC2</accession>
<proteinExistence type="predicted"/>
<feature type="transmembrane region" description="Helical" evidence="1">
    <location>
        <begin position="39"/>
        <end position="61"/>
    </location>
</feature>
<feature type="transmembrane region" description="Helical" evidence="1">
    <location>
        <begin position="12"/>
        <end position="33"/>
    </location>
</feature>
<organism evidence="2 3">
    <name type="scientific">Sneathiella litorea</name>
    <dbReference type="NCBI Taxonomy" id="2606216"/>
    <lineage>
        <taxon>Bacteria</taxon>
        <taxon>Pseudomonadati</taxon>
        <taxon>Pseudomonadota</taxon>
        <taxon>Alphaproteobacteria</taxon>
        <taxon>Sneathiellales</taxon>
        <taxon>Sneathiellaceae</taxon>
        <taxon>Sneathiella</taxon>
    </lineage>
</organism>
<evidence type="ECO:0000256" key="1">
    <source>
        <dbReference type="SAM" id="Phobius"/>
    </source>
</evidence>
<keyword evidence="3" id="KW-1185">Reference proteome</keyword>
<keyword evidence="1" id="KW-0812">Transmembrane</keyword>
<keyword evidence="1" id="KW-1133">Transmembrane helix</keyword>
<evidence type="ECO:0000313" key="3">
    <source>
        <dbReference type="Proteomes" id="UP000476030"/>
    </source>
</evidence>
<protein>
    <submittedName>
        <fullName evidence="2">Uncharacterized protein</fullName>
    </submittedName>
</protein>
<feature type="transmembrane region" description="Helical" evidence="1">
    <location>
        <begin position="113"/>
        <end position="131"/>
    </location>
</feature>
<comment type="caution">
    <text evidence="2">The sequence shown here is derived from an EMBL/GenBank/DDBJ whole genome shotgun (WGS) entry which is preliminary data.</text>
</comment>
<name>A0A6L8WAC2_9PROT</name>
<dbReference type="EMBL" id="WTUW01000002">
    <property type="protein sequence ID" value="MZR31390.1"/>
    <property type="molecule type" value="Genomic_DNA"/>
</dbReference>
<keyword evidence="1" id="KW-0472">Membrane</keyword>
<sequence>MFGSPSLITRIAIGKFIGLVFGLIGFYLMPYLWPESDMLLRLGVLFWYITVGAFIGVFGVMNWHPIIKMPLPWWFRAPWIGGWMNFVLTFFAYDAFERMMISMLGPDFPFLSPFWFVLEGAIIGLIMGYFATKFGGEGKETVPERPL</sequence>
<reference evidence="2 3" key="1">
    <citation type="submission" date="2019-12" db="EMBL/GenBank/DDBJ databases">
        <title>Snethiella sp. nov. sp. isolated from sea sand.</title>
        <authorList>
            <person name="Kim J."/>
            <person name="Jeong S.E."/>
            <person name="Jung H.S."/>
            <person name="Jeon C.O."/>
        </authorList>
    </citation>
    <scope>NUCLEOTIDE SEQUENCE [LARGE SCALE GENOMIC DNA]</scope>
    <source>
        <strain evidence="2 3">DP05</strain>
    </source>
</reference>
<dbReference type="RefSeq" id="WP_161315897.1">
    <property type="nucleotide sequence ID" value="NZ_WTUW01000002.1"/>
</dbReference>
<evidence type="ECO:0000313" key="2">
    <source>
        <dbReference type="EMBL" id="MZR31390.1"/>
    </source>
</evidence>
<dbReference type="Proteomes" id="UP000476030">
    <property type="component" value="Unassembled WGS sequence"/>
</dbReference>
<gene>
    <name evidence="2" type="ORF">GQE98_12170</name>
</gene>
<dbReference type="AlphaFoldDB" id="A0A6L8WAC2"/>